<dbReference type="GO" id="GO:0005829">
    <property type="term" value="C:cytosol"/>
    <property type="evidence" value="ECO:0007669"/>
    <property type="project" value="TreeGrafter"/>
</dbReference>
<feature type="compositionally biased region" description="Low complexity" evidence="8">
    <location>
        <begin position="381"/>
        <end position="391"/>
    </location>
</feature>
<evidence type="ECO:0000313" key="10">
    <source>
        <dbReference type="EMBL" id="KAK9813550.1"/>
    </source>
</evidence>
<evidence type="ECO:0000256" key="7">
    <source>
        <dbReference type="RuleBase" id="RU003844"/>
    </source>
</evidence>
<protein>
    <recommendedName>
        <fullName evidence="9">PH domain-containing protein</fullName>
    </recommendedName>
</protein>
<dbReference type="FunFam" id="2.40.160.120:FF:000001">
    <property type="entry name" value="Oxysterol-binding protein"/>
    <property type="match status" value="1"/>
</dbReference>
<dbReference type="GO" id="GO:0120009">
    <property type="term" value="P:intermembrane lipid transfer"/>
    <property type="evidence" value="ECO:0007669"/>
    <property type="project" value="UniProtKB-ARBA"/>
</dbReference>
<dbReference type="Pfam" id="PF00169">
    <property type="entry name" value="PH"/>
    <property type="match status" value="1"/>
</dbReference>
<dbReference type="Gene3D" id="3.30.70.3490">
    <property type="match status" value="1"/>
</dbReference>
<feature type="region of interest" description="Disordered" evidence="8">
    <location>
        <begin position="579"/>
        <end position="634"/>
    </location>
</feature>
<comment type="function">
    <text evidence="1">May be involved in the transport of sterols.</text>
</comment>
<evidence type="ECO:0000256" key="1">
    <source>
        <dbReference type="ARBA" id="ARBA00003361"/>
    </source>
</evidence>
<sequence length="1047" mass="114098">MLTNRASQSCRECFQQRIKLAELLWGSAEPDRGLEQEKLSLTAAACQHPTTADLPALRLADQFPKMAGKPERMPSGTGLASLSSLARSGNSFTTLVKHCDPRKLADKNTWRNSFRGPCEGPPEGHLLLWSGHMKRWRRRWFSATSPGLLVHCKGQHNRSRTSAINLQMAQIHHTDGRQLQIATSNGTVYFLRCASKADREAWCRVLQGSVDAYARMLERANALISVSQGATPTSYASAHLRTMNSEDRIQLARIEDTSILSRLNARIQTIDQSLGPHHHAVSSAIQGLQSGLMSMATTIGSPQIPPPQSQAPTALPPRPSPPPASARPSTSAKSLSTSPASGPSAFAPLPNGNAAGTSATDGEARHSRGSPAPSLDRKKASFASSRAPSSRQGDSVGRSETSSEDNEDTDVSNHPPSFPAVPLVLQSATSRSATQPSGSLGTAWANYTTAATNALRVEALRVVELEAENAALQKSLRQMAQQLRQAKRNLQRAGTAAGNAGADAERRASYDAGSSSEHDQEPGDDEPTWFEDSRPPTGDIDTDGRKLAANVSGLDEEYFEALEAFEAVQTHDYLVRASTPSNRTAGVDTAGPKADDLHRDSHVSDEPAPSDDSDDDQDDTESSPPLTARDGHAGGPWAEAAARVRLPSPQPTSRGFSIWSVLKNAIGRDLTRITLPATINEPSSALQRLAEDLQYMDLLQAACKAPPGPERLLHIVAFALCSYAGTLERSAKPFNPLLGETFEWRSADGSCRFLSEQVSHHPPVSCWWAEGQGGWRWWGEMEMRSRFWGKSVEMAPVGQVWLQLPDGALYSWNKPVLTIHNLVVGRIWLEWHGDITVRDRTTGASASVKLPRCGGTLENRGNLSGVIQDAGKHPHYTLTGSYAADIWAHASTPANSEAPDRKVFTCAPLPEDAELQYHMTSLAITLNAPVPGILETVAPTDSRLRPDQRALEVGDLELATPEKMRLEEKQRAARRTRKEDHSQFHPLWFKLRNPQKGHAAGADHWLGQQLVRPADKDGPSLWEYQEQYFTDSGKSDWSHCPDLYKEP</sequence>
<organism evidence="10 11">
    <name type="scientific">Symbiochloris irregularis</name>
    <dbReference type="NCBI Taxonomy" id="706552"/>
    <lineage>
        <taxon>Eukaryota</taxon>
        <taxon>Viridiplantae</taxon>
        <taxon>Chlorophyta</taxon>
        <taxon>core chlorophytes</taxon>
        <taxon>Trebouxiophyceae</taxon>
        <taxon>Trebouxiales</taxon>
        <taxon>Trebouxiaceae</taxon>
        <taxon>Symbiochloris</taxon>
    </lineage>
</organism>
<keyword evidence="4" id="KW-0597">Phosphoprotein</keyword>
<dbReference type="GO" id="GO:0016020">
    <property type="term" value="C:membrane"/>
    <property type="evidence" value="ECO:0007669"/>
    <property type="project" value="TreeGrafter"/>
</dbReference>
<dbReference type="SUPFAM" id="SSF50729">
    <property type="entry name" value="PH domain-like"/>
    <property type="match status" value="1"/>
</dbReference>
<dbReference type="Pfam" id="PF01237">
    <property type="entry name" value="Oxysterol_BP"/>
    <property type="match status" value="1"/>
</dbReference>
<evidence type="ECO:0000256" key="4">
    <source>
        <dbReference type="ARBA" id="ARBA00022553"/>
    </source>
</evidence>
<dbReference type="PROSITE" id="PS50003">
    <property type="entry name" value="PH_DOMAIN"/>
    <property type="match status" value="1"/>
</dbReference>
<evidence type="ECO:0000256" key="6">
    <source>
        <dbReference type="ARBA" id="ARBA00023121"/>
    </source>
</evidence>
<dbReference type="InterPro" id="IPR000648">
    <property type="entry name" value="Oxysterol-bd"/>
</dbReference>
<evidence type="ECO:0000256" key="2">
    <source>
        <dbReference type="ARBA" id="ARBA00008842"/>
    </source>
</evidence>
<dbReference type="SMART" id="SM00233">
    <property type="entry name" value="PH"/>
    <property type="match status" value="1"/>
</dbReference>
<dbReference type="InterPro" id="IPR011993">
    <property type="entry name" value="PH-like_dom_sf"/>
</dbReference>
<name>A0AAW1PUM8_9CHLO</name>
<feature type="compositionally biased region" description="Low complexity" evidence="8">
    <location>
        <begin position="492"/>
        <end position="502"/>
    </location>
</feature>
<evidence type="ECO:0000256" key="8">
    <source>
        <dbReference type="SAM" id="MobiDB-lite"/>
    </source>
</evidence>
<keyword evidence="5" id="KW-0445">Lipid transport</keyword>
<feature type="compositionally biased region" description="Basic and acidic residues" evidence="8">
    <location>
        <begin position="593"/>
        <end position="605"/>
    </location>
</feature>
<keyword evidence="11" id="KW-1185">Reference proteome</keyword>
<dbReference type="SUPFAM" id="SSF144000">
    <property type="entry name" value="Oxysterol-binding protein-like"/>
    <property type="match status" value="1"/>
</dbReference>
<feature type="domain" description="PH" evidence="9">
    <location>
        <begin position="119"/>
        <end position="211"/>
    </location>
</feature>
<dbReference type="Gene3D" id="2.40.160.120">
    <property type="match status" value="1"/>
</dbReference>
<evidence type="ECO:0000259" key="9">
    <source>
        <dbReference type="PROSITE" id="PS50003"/>
    </source>
</evidence>
<feature type="region of interest" description="Disordered" evidence="8">
    <location>
        <begin position="487"/>
        <end position="548"/>
    </location>
</feature>
<dbReference type="InterPro" id="IPR037239">
    <property type="entry name" value="OSBP_sf"/>
</dbReference>
<accession>A0AAW1PUM8</accession>
<dbReference type="EMBL" id="JALJOQ010000004">
    <property type="protein sequence ID" value="KAK9813550.1"/>
    <property type="molecule type" value="Genomic_DNA"/>
</dbReference>
<dbReference type="PROSITE" id="PS01013">
    <property type="entry name" value="OSBP"/>
    <property type="match status" value="1"/>
</dbReference>
<keyword evidence="3" id="KW-0813">Transport</keyword>
<feature type="compositionally biased region" description="Pro residues" evidence="8">
    <location>
        <begin position="303"/>
        <end position="325"/>
    </location>
</feature>
<evidence type="ECO:0000313" key="11">
    <source>
        <dbReference type="Proteomes" id="UP001465755"/>
    </source>
</evidence>
<evidence type="ECO:0000256" key="5">
    <source>
        <dbReference type="ARBA" id="ARBA00023055"/>
    </source>
</evidence>
<comment type="similarity">
    <text evidence="2 7">Belongs to the OSBP family.</text>
</comment>
<feature type="compositionally biased region" description="Acidic residues" evidence="8">
    <location>
        <begin position="608"/>
        <end position="621"/>
    </location>
</feature>
<comment type="caution">
    <text evidence="10">The sequence shown here is derived from an EMBL/GenBank/DDBJ whole genome shotgun (WGS) entry which is preliminary data.</text>
</comment>
<dbReference type="InterPro" id="IPR018494">
    <property type="entry name" value="Oxysterol-bd_CS"/>
</dbReference>
<dbReference type="Gene3D" id="2.30.29.30">
    <property type="entry name" value="Pleckstrin-homology domain (PH domain)/Phosphotyrosine-binding domain (PTB)"/>
    <property type="match status" value="1"/>
</dbReference>
<proteinExistence type="inferred from homology"/>
<dbReference type="PANTHER" id="PTHR10972:SF205">
    <property type="entry name" value="OXYSTEROL-BINDING PROTEIN 1"/>
    <property type="match status" value="1"/>
</dbReference>
<gene>
    <name evidence="10" type="ORF">WJX73_006539</name>
</gene>
<dbReference type="Proteomes" id="UP001465755">
    <property type="component" value="Unassembled WGS sequence"/>
</dbReference>
<feature type="compositionally biased region" description="Polar residues" evidence="8">
    <location>
        <begin position="426"/>
        <end position="440"/>
    </location>
</feature>
<feature type="region of interest" description="Disordered" evidence="8">
    <location>
        <begin position="297"/>
        <end position="441"/>
    </location>
</feature>
<keyword evidence="6" id="KW-0446">Lipid-binding</keyword>
<dbReference type="InterPro" id="IPR001849">
    <property type="entry name" value="PH_domain"/>
</dbReference>
<dbReference type="GO" id="GO:0032934">
    <property type="term" value="F:sterol binding"/>
    <property type="evidence" value="ECO:0007669"/>
    <property type="project" value="TreeGrafter"/>
</dbReference>
<dbReference type="AlphaFoldDB" id="A0AAW1PUM8"/>
<reference evidence="10 11" key="1">
    <citation type="journal article" date="2024" name="Nat. Commun.">
        <title>Phylogenomics reveals the evolutionary origins of lichenization in chlorophyte algae.</title>
        <authorList>
            <person name="Puginier C."/>
            <person name="Libourel C."/>
            <person name="Otte J."/>
            <person name="Skaloud P."/>
            <person name="Haon M."/>
            <person name="Grisel S."/>
            <person name="Petersen M."/>
            <person name="Berrin J.G."/>
            <person name="Delaux P.M."/>
            <person name="Dal Grande F."/>
            <person name="Keller J."/>
        </authorList>
    </citation>
    <scope>NUCLEOTIDE SEQUENCE [LARGE SCALE GENOMIC DNA]</scope>
    <source>
        <strain evidence="10 11">SAG 2036</strain>
    </source>
</reference>
<evidence type="ECO:0000256" key="3">
    <source>
        <dbReference type="ARBA" id="ARBA00022448"/>
    </source>
</evidence>
<dbReference type="PANTHER" id="PTHR10972">
    <property type="entry name" value="OXYSTEROL-BINDING PROTEIN-RELATED"/>
    <property type="match status" value="1"/>
</dbReference>